<keyword evidence="2 5" id="KW-0812">Transmembrane</keyword>
<evidence type="ECO:0008006" key="8">
    <source>
        <dbReference type="Google" id="ProtNLM"/>
    </source>
</evidence>
<keyword evidence="3 5" id="KW-1133">Transmembrane helix</keyword>
<reference evidence="6" key="1">
    <citation type="submission" date="2020-10" db="EMBL/GenBank/DDBJ databases">
        <authorList>
            <person name="Gilroy R."/>
        </authorList>
    </citation>
    <scope>NUCLEOTIDE SEQUENCE</scope>
    <source>
        <strain evidence="6">ChiSxjej1B13-7041</strain>
    </source>
</reference>
<dbReference type="EMBL" id="DVHU01000115">
    <property type="protein sequence ID" value="HIR94310.1"/>
    <property type="molecule type" value="Genomic_DNA"/>
</dbReference>
<evidence type="ECO:0000313" key="6">
    <source>
        <dbReference type="EMBL" id="HIR94310.1"/>
    </source>
</evidence>
<feature type="transmembrane region" description="Helical" evidence="5">
    <location>
        <begin position="184"/>
        <end position="204"/>
    </location>
</feature>
<evidence type="ECO:0000256" key="3">
    <source>
        <dbReference type="ARBA" id="ARBA00022989"/>
    </source>
</evidence>
<evidence type="ECO:0000256" key="2">
    <source>
        <dbReference type="ARBA" id="ARBA00022692"/>
    </source>
</evidence>
<feature type="transmembrane region" description="Helical" evidence="5">
    <location>
        <begin position="21"/>
        <end position="41"/>
    </location>
</feature>
<evidence type="ECO:0000256" key="1">
    <source>
        <dbReference type="ARBA" id="ARBA00004141"/>
    </source>
</evidence>
<feature type="transmembrane region" description="Helical" evidence="5">
    <location>
        <begin position="61"/>
        <end position="84"/>
    </location>
</feature>
<keyword evidence="4 5" id="KW-0472">Membrane</keyword>
<reference evidence="6" key="2">
    <citation type="journal article" date="2021" name="PeerJ">
        <title>Extensive microbial diversity within the chicken gut microbiome revealed by metagenomics and culture.</title>
        <authorList>
            <person name="Gilroy R."/>
            <person name="Ravi A."/>
            <person name="Getino M."/>
            <person name="Pursley I."/>
            <person name="Horton D.L."/>
            <person name="Alikhan N.F."/>
            <person name="Baker D."/>
            <person name="Gharbi K."/>
            <person name="Hall N."/>
            <person name="Watson M."/>
            <person name="Adriaenssens E.M."/>
            <person name="Foster-Nyarko E."/>
            <person name="Jarju S."/>
            <person name="Secka A."/>
            <person name="Antonio M."/>
            <person name="Oren A."/>
            <person name="Chaudhuri R.R."/>
            <person name="La Ragione R."/>
            <person name="Hildebrand F."/>
            <person name="Pallen M.J."/>
        </authorList>
    </citation>
    <scope>NUCLEOTIDE SEQUENCE</scope>
    <source>
        <strain evidence="6">ChiSxjej1B13-7041</strain>
    </source>
</reference>
<evidence type="ECO:0000256" key="4">
    <source>
        <dbReference type="ARBA" id="ARBA00023136"/>
    </source>
</evidence>
<organism evidence="6 7">
    <name type="scientific">Candidatus Egerieimonas intestinavium</name>
    <dbReference type="NCBI Taxonomy" id="2840777"/>
    <lineage>
        <taxon>Bacteria</taxon>
        <taxon>Bacillati</taxon>
        <taxon>Bacillota</taxon>
        <taxon>Clostridia</taxon>
        <taxon>Lachnospirales</taxon>
        <taxon>Lachnospiraceae</taxon>
        <taxon>Lachnospiraceae incertae sedis</taxon>
        <taxon>Candidatus Egerieimonas</taxon>
    </lineage>
</organism>
<comment type="subcellular location">
    <subcellularLocation>
        <location evidence="1">Membrane</location>
        <topology evidence="1">Multi-pass membrane protein</topology>
    </subcellularLocation>
</comment>
<accession>A0A9D1ELK9</accession>
<feature type="transmembrane region" description="Helical" evidence="5">
    <location>
        <begin position="155"/>
        <end position="178"/>
    </location>
</feature>
<dbReference type="InterPro" id="IPR035952">
    <property type="entry name" value="Rhomboid-like_sf"/>
</dbReference>
<sequence>MSFLNKMQRKFGRHAISHLTQYIIITYVVGYLLAYLAPQALSYLTLEPYYILKGQVWRLVSWVLVPPGRADIWTLIMLFFYYSIGGTLERTWGDFLYNLYIFFGMFMTAVGAFILYGVFYAIYGLPALVGSAFSTYYVSLSLLLGFALTYAETQVLLMFIIPIKMKWLAVIQLVYVAVDLVKGNWATRVVIICSLANVLVFFLLGRNWRRYNPKEVRRRKTYARAVQQSQAKPGQARHKCAVCGRTELDDPTLEFRFCSKCNGNYEYCQDHLFTHEHVK</sequence>
<dbReference type="AlphaFoldDB" id="A0A9D1ELK9"/>
<name>A0A9D1ELK9_9FIRM</name>
<feature type="transmembrane region" description="Helical" evidence="5">
    <location>
        <begin position="96"/>
        <end position="122"/>
    </location>
</feature>
<gene>
    <name evidence="6" type="ORF">IAB98_12920</name>
</gene>
<protein>
    <recommendedName>
        <fullName evidence="8">Rhomboid family intramembrane serine protease</fullName>
    </recommendedName>
</protein>
<dbReference type="GO" id="GO:0016020">
    <property type="term" value="C:membrane"/>
    <property type="evidence" value="ECO:0007669"/>
    <property type="project" value="UniProtKB-SubCell"/>
</dbReference>
<dbReference type="SUPFAM" id="SSF144091">
    <property type="entry name" value="Rhomboid-like"/>
    <property type="match status" value="1"/>
</dbReference>
<proteinExistence type="predicted"/>
<feature type="transmembrane region" description="Helical" evidence="5">
    <location>
        <begin position="128"/>
        <end position="148"/>
    </location>
</feature>
<evidence type="ECO:0000313" key="7">
    <source>
        <dbReference type="Proteomes" id="UP000886841"/>
    </source>
</evidence>
<dbReference type="Proteomes" id="UP000886841">
    <property type="component" value="Unassembled WGS sequence"/>
</dbReference>
<evidence type="ECO:0000256" key="5">
    <source>
        <dbReference type="SAM" id="Phobius"/>
    </source>
</evidence>
<comment type="caution">
    <text evidence="6">The sequence shown here is derived from an EMBL/GenBank/DDBJ whole genome shotgun (WGS) entry which is preliminary data.</text>
</comment>